<organism evidence="1 2">
    <name type="scientific">Nocardia cyriacigeorgica</name>
    <dbReference type="NCBI Taxonomy" id="135487"/>
    <lineage>
        <taxon>Bacteria</taxon>
        <taxon>Bacillati</taxon>
        <taxon>Actinomycetota</taxon>
        <taxon>Actinomycetes</taxon>
        <taxon>Mycobacteriales</taxon>
        <taxon>Nocardiaceae</taxon>
        <taxon>Nocardia</taxon>
    </lineage>
</organism>
<evidence type="ECO:0000313" key="2">
    <source>
        <dbReference type="Proteomes" id="UP000306378"/>
    </source>
</evidence>
<dbReference type="RefSeq" id="WP_036543466.1">
    <property type="nucleotide sequence ID" value="NZ_CP026746.1"/>
</dbReference>
<dbReference type="AlphaFoldDB" id="A0A2L2JX97"/>
<dbReference type="EMBL" id="VBUT01000002">
    <property type="protein sequence ID" value="TLF80959.1"/>
    <property type="molecule type" value="Genomic_DNA"/>
</dbReference>
<dbReference type="OrthoDB" id="4567744at2"/>
<dbReference type="GeneID" id="57072103"/>
<comment type="caution">
    <text evidence="1">The sequence shown here is derived from an EMBL/GenBank/DDBJ whole genome shotgun (WGS) entry which is preliminary data.</text>
</comment>
<name>A0A2L2JX97_9NOCA</name>
<proteinExistence type="predicted"/>
<protein>
    <submittedName>
        <fullName evidence="1">Uncharacterized protein</fullName>
    </submittedName>
</protein>
<evidence type="ECO:0000313" key="1">
    <source>
        <dbReference type="EMBL" id="TLF80959.1"/>
    </source>
</evidence>
<reference evidence="1 2" key="1">
    <citation type="submission" date="2019-05" db="EMBL/GenBank/DDBJ databases">
        <title>Genomes sequences of two Nocardia cyriacigeorgica environmental isolates, type strains Nocardia asteroides ATCC 19247 and Nocardia cyriacigeorgica DSM 44484.</title>
        <authorList>
            <person name="Vautrin F."/>
            <person name="Bergeron E."/>
            <person name="Dubost A."/>
            <person name="Abrouk D."/>
            <person name="Rodriguez Nava V."/>
            <person name="Pujic P."/>
        </authorList>
    </citation>
    <scope>NUCLEOTIDE SEQUENCE [LARGE SCALE GENOMIC DNA]</scope>
    <source>
        <strain evidence="1 2">EML 446</strain>
    </source>
</reference>
<gene>
    <name evidence="1" type="ORF">FEK34_04600</name>
</gene>
<sequence>MVDPVSLGTAAAILLATKYGEGLAQSAAAGSWSAIDRLRQRIAAKFRDDEPTSAAIARLASEPTDADREIVAARIEAASVDDDEFRSEVDELVALAREDRKVADFISNAYDNAKVLNMRDNRGSISF</sequence>
<accession>A0A2L2JX97</accession>
<dbReference type="Proteomes" id="UP000306378">
    <property type="component" value="Unassembled WGS sequence"/>
</dbReference>